<dbReference type="eggNOG" id="COG0739">
    <property type="taxonomic scope" value="Bacteria"/>
</dbReference>
<evidence type="ECO:0000259" key="1">
    <source>
        <dbReference type="Pfam" id="PF01551"/>
    </source>
</evidence>
<accession>A0A059G859</accession>
<keyword evidence="3" id="KW-1185">Reference proteome</keyword>
<dbReference type="InterPro" id="IPR011055">
    <property type="entry name" value="Dup_hybrid_motif"/>
</dbReference>
<dbReference type="CDD" id="cd12797">
    <property type="entry name" value="M23_peptidase"/>
    <property type="match status" value="1"/>
</dbReference>
<dbReference type="AlphaFoldDB" id="A0A059G859"/>
<dbReference type="Pfam" id="PF01551">
    <property type="entry name" value="Peptidase_M23"/>
    <property type="match status" value="1"/>
</dbReference>
<dbReference type="SUPFAM" id="SSF51261">
    <property type="entry name" value="Duplicated hybrid motif"/>
    <property type="match status" value="1"/>
</dbReference>
<dbReference type="Gene3D" id="2.70.70.10">
    <property type="entry name" value="Glucose Permease (Domain IIA)"/>
    <property type="match status" value="1"/>
</dbReference>
<evidence type="ECO:0000313" key="2">
    <source>
        <dbReference type="EMBL" id="KDA02673.1"/>
    </source>
</evidence>
<comment type="caution">
    <text evidence="2">The sequence shown here is derived from an EMBL/GenBank/DDBJ whole genome shotgun (WGS) entry which is preliminary data.</text>
</comment>
<dbReference type="RefSeq" id="WP_051624688.1">
    <property type="nucleotide sequence ID" value="NZ_ARYL01000012.1"/>
</dbReference>
<gene>
    <name evidence="2" type="ORF">HOC_09509</name>
</gene>
<dbReference type="InterPro" id="IPR050570">
    <property type="entry name" value="Cell_wall_metabolism_enzyme"/>
</dbReference>
<sequence length="226" mass="24195">MRLSPRLMFPFALLAASVTWIFTIERLPPLEPLVEEVVEPLPPPQPALPVIYDFPVTLSLCPKLYVANAPATDTGLHIIGYTATITINGVTLARAPVEDGCVSSGFGARNGQVHSGVDLYNRDPVAIYAAADGTIREAQYRDDFGNMMVIDHGNGVFTRYAHMASFSGFKAGDVVLSGQIIGVMGNTAGYLVPRHLHYEILTGDWGAQAGSFALTPNDALAVPPID</sequence>
<feature type="domain" description="M23ase beta-sheet core" evidence="1">
    <location>
        <begin position="113"/>
        <end position="202"/>
    </location>
</feature>
<protein>
    <submittedName>
        <fullName evidence="2">M23 family peptidase</fullName>
    </submittedName>
</protein>
<dbReference type="PANTHER" id="PTHR21666:SF270">
    <property type="entry name" value="MUREIN HYDROLASE ACTIVATOR ENVC"/>
    <property type="match status" value="1"/>
</dbReference>
<dbReference type="InterPro" id="IPR016047">
    <property type="entry name" value="M23ase_b-sheet_dom"/>
</dbReference>
<dbReference type="OrthoDB" id="9815245at2"/>
<dbReference type="GO" id="GO:0004222">
    <property type="term" value="F:metalloendopeptidase activity"/>
    <property type="evidence" value="ECO:0007669"/>
    <property type="project" value="TreeGrafter"/>
</dbReference>
<dbReference type="STRING" id="1280953.HOC_09509"/>
<dbReference type="PANTHER" id="PTHR21666">
    <property type="entry name" value="PEPTIDASE-RELATED"/>
    <property type="match status" value="1"/>
</dbReference>
<proteinExistence type="predicted"/>
<dbReference type="Proteomes" id="UP000024942">
    <property type="component" value="Unassembled WGS sequence"/>
</dbReference>
<dbReference type="EMBL" id="ARYL01000012">
    <property type="protein sequence ID" value="KDA02673.1"/>
    <property type="molecule type" value="Genomic_DNA"/>
</dbReference>
<dbReference type="PATRIC" id="fig|1280953.3.peg.1920"/>
<organism evidence="2 3">
    <name type="scientific">Hyphomonas oceanitis SCH89</name>
    <dbReference type="NCBI Taxonomy" id="1280953"/>
    <lineage>
        <taxon>Bacteria</taxon>
        <taxon>Pseudomonadati</taxon>
        <taxon>Pseudomonadota</taxon>
        <taxon>Alphaproteobacteria</taxon>
        <taxon>Hyphomonadales</taxon>
        <taxon>Hyphomonadaceae</taxon>
        <taxon>Hyphomonas</taxon>
    </lineage>
</organism>
<name>A0A059G859_9PROT</name>
<reference evidence="2 3" key="1">
    <citation type="journal article" date="2014" name="Antonie Van Leeuwenhoek">
        <title>Hyphomonas beringensis sp. nov. and Hyphomonas chukchiensis sp. nov., isolated from surface seawater of the Bering Sea and Chukchi Sea.</title>
        <authorList>
            <person name="Li C."/>
            <person name="Lai Q."/>
            <person name="Li G."/>
            <person name="Dong C."/>
            <person name="Wang J."/>
            <person name="Liao Y."/>
            <person name="Shao Z."/>
        </authorList>
    </citation>
    <scope>NUCLEOTIDE SEQUENCE [LARGE SCALE GENOMIC DNA]</scope>
    <source>
        <strain evidence="2 3">SCH89</strain>
    </source>
</reference>
<evidence type="ECO:0000313" key="3">
    <source>
        <dbReference type="Proteomes" id="UP000024942"/>
    </source>
</evidence>